<name>A0A388KHY1_CHABU</name>
<comment type="caution">
    <text evidence="3">The sequence shown here is derived from an EMBL/GenBank/DDBJ whole genome shotgun (WGS) entry which is preliminary data.</text>
</comment>
<dbReference type="AlphaFoldDB" id="A0A388KHY1"/>
<gene>
    <name evidence="3" type="ORF">CBR_g4466</name>
</gene>
<evidence type="ECO:0000256" key="1">
    <source>
        <dbReference type="SAM" id="Coils"/>
    </source>
</evidence>
<dbReference type="Proteomes" id="UP000265515">
    <property type="component" value="Unassembled WGS sequence"/>
</dbReference>
<proteinExistence type="predicted"/>
<protein>
    <submittedName>
        <fullName evidence="3">Uncharacterized protein</fullName>
    </submittedName>
</protein>
<organism evidence="3 4">
    <name type="scientific">Chara braunii</name>
    <name type="common">Braun's stonewort</name>
    <dbReference type="NCBI Taxonomy" id="69332"/>
    <lineage>
        <taxon>Eukaryota</taxon>
        <taxon>Viridiplantae</taxon>
        <taxon>Streptophyta</taxon>
        <taxon>Charophyceae</taxon>
        <taxon>Charales</taxon>
        <taxon>Characeae</taxon>
        <taxon>Chara</taxon>
    </lineage>
</organism>
<sequence>MAANVWDERERMYYTDVGLAGGMSTGMEGKDRSEAAGIGEQRRQGEVVDDRGIEAERTYYGTVGGGGDRVGAVEGGMMNGKDWVRDKDQRLSGDEIYRMEERYYSGGGGRQQRERHGIFEGEGRRDRVGVYGGRIEGKGRAEVGEREGVVGIDDELRREKLYYSGIEDRSAYGRRREWQGAEDWTKDLEREYGRWRGSTAERSVLLNDEDLARARKTVEERLRELKRGSVREERVCFNVSMKDKIIGLEERTLLVPVPPYGDVDVGAVVEVEARRLRLQALKDEIDIRVESYKAAERSKAEAWMALAQAQAVAEACLTDLEALEIRRFAESKGLAIIDAAEREKTRRLRSAREKAENDIITAEALKEKRMSDASQRVAEVLRKAEDLSSYDLDFEVRVIRRLARRAATEMRGGADAGVRGGGFGGLSALREYPAKAEPERTDVSFSASPRTRPAVGTDVYDEQVRDGGRGPGLSSAVEALRVGRPAAHSMSSSVSETPRDRTTLGTTGLQEITTGPVPGDLYGKDTPMERPVVLGGGEMQSEPVETLQSPARERKRGGLARRIKEVVKSTI</sequence>
<feature type="compositionally biased region" description="Polar residues" evidence="2">
    <location>
        <begin position="503"/>
        <end position="513"/>
    </location>
</feature>
<dbReference type="EMBL" id="BFEA01000118">
    <property type="protein sequence ID" value="GBG69636.1"/>
    <property type="molecule type" value="Genomic_DNA"/>
</dbReference>
<evidence type="ECO:0000313" key="3">
    <source>
        <dbReference type="EMBL" id="GBG69636.1"/>
    </source>
</evidence>
<evidence type="ECO:0000256" key="2">
    <source>
        <dbReference type="SAM" id="MobiDB-lite"/>
    </source>
</evidence>
<feature type="compositionally biased region" description="Basic and acidic residues" evidence="2">
    <location>
        <begin position="432"/>
        <end position="442"/>
    </location>
</feature>
<accession>A0A388KHY1</accession>
<feature type="region of interest" description="Disordered" evidence="2">
    <location>
        <begin position="432"/>
        <end position="454"/>
    </location>
</feature>
<evidence type="ECO:0000313" key="4">
    <source>
        <dbReference type="Proteomes" id="UP000265515"/>
    </source>
</evidence>
<keyword evidence="1" id="KW-0175">Coiled coil</keyword>
<dbReference type="Gramene" id="GBG69636">
    <property type="protein sequence ID" value="GBG69636"/>
    <property type="gene ID" value="CBR_g4466"/>
</dbReference>
<feature type="region of interest" description="Disordered" evidence="2">
    <location>
        <begin position="28"/>
        <end position="47"/>
    </location>
</feature>
<keyword evidence="4" id="KW-1185">Reference proteome</keyword>
<feature type="coiled-coil region" evidence="1">
    <location>
        <begin position="306"/>
        <end position="368"/>
    </location>
</feature>
<feature type="region of interest" description="Disordered" evidence="2">
    <location>
        <begin position="483"/>
        <end position="559"/>
    </location>
</feature>
<reference evidence="3 4" key="1">
    <citation type="journal article" date="2018" name="Cell">
        <title>The Chara Genome: Secondary Complexity and Implications for Plant Terrestrialization.</title>
        <authorList>
            <person name="Nishiyama T."/>
            <person name="Sakayama H."/>
            <person name="Vries J.D."/>
            <person name="Buschmann H."/>
            <person name="Saint-Marcoux D."/>
            <person name="Ullrich K.K."/>
            <person name="Haas F.B."/>
            <person name="Vanderstraeten L."/>
            <person name="Becker D."/>
            <person name="Lang D."/>
            <person name="Vosolsobe S."/>
            <person name="Rombauts S."/>
            <person name="Wilhelmsson P.K.I."/>
            <person name="Janitza P."/>
            <person name="Kern R."/>
            <person name="Heyl A."/>
            <person name="Rumpler F."/>
            <person name="Villalobos L.I.A.C."/>
            <person name="Clay J.M."/>
            <person name="Skokan R."/>
            <person name="Toyoda A."/>
            <person name="Suzuki Y."/>
            <person name="Kagoshima H."/>
            <person name="Schijlen E."/>
            <person name="Tajeshwar N."/>
            <person name="Catarino B."/>
            <person name="Hetherington A.J."/>
            <person name="Saltykova A."/>
            <person name="Bonnot C."/>
            <person name="Breuninger H."/>
            <person name="Symeonidi A."/>
            <person name="Radhakrishnan G.V."/>
            <person name="Van Nieuwerburgh F."/>
            <person name="Deforce D."/>
            <person name="Chang C."/>
            <person name="Karol K.G."/>
            <person name="Hedrich R."/>
            <person name="Ulvskov P."/>
            <person name="Glockner G."/>
            <person name="Delwiche C.F."/>
            <person name="Petrasek J."/>
            <person name="Van de Peer Y."/>
            <person name="Friml J."/>
            <person name="Beilby M."/>
            <person name="Dolan L."/>
            <person name="Kohara Y."/>
            <person name="Sugano S."/>
            <person name="Fujiyama A."/>
            <person name="Delaux P.-M."/>
            <person name="Quint M."/>
            <person name="TheiBen G."/>
            <person name="Hagemann M."/>
            <person name="Harholt J."/>
            <person name="Dunand C."/>
            <person name="Zachgo S."/>
            <person name="Langdale J."/>
            <person name="Maumus F."/>
            <person name="Straeten D.V.D."/>
            <person name="Gould S.B."/>
            <person name="Rensing S.A."/>
        </authorList>
    </citation>
    <scope>NUCLEOTIDE SEQUENCE [LARGE SCALE GENOMIC DNA]</scope>
    <source>
        <strain evidence="3 4">S276</strain>
    </source>
</reference>